<dbReference type="Proteomes" id="UP000054324">
    <property type="component" value="Unassembled WGS sequence"/>
</dbReference>
<proteinExistence type="predicted"/>
<evidence type="ECO:0000256" key="1">
    <source>
        <dbReference type="SAM" id="MobiDB-lite"/>
    </source>
</evidence>
<protein>
    <submittedName>
        <fullName evidence="2">Uncharacterized protein</fullName>
    </submittedName>
</protein>
<dbReference type="EMBL" id="KL596682">
    <property type="protein sequence ID" value="KER29226.1"/>
    <property type="molecule type" value="Genomic_DNA"/>
</dbReference>
<evidence type="ECO:0000313" key="3">
    <source>
        <dbReference type="Proteomes" id="UP000054324"/>
    </source>
</evidence>
<dbReference type="CTD" id="20318261"/>
<keyword evidence="3" id="KW-1185">Reference proteome</keyword>
<evidence type="ECO:0000313" key="2">
    <source>
        <dbReference type="EMBL" id="KER29226.1"/>
    </source>
</evidence>
<dbReference type="KEGG" id="ovi:T265_04075"/>
<organism evidence="2 3">
    <name type="scientific">Opisthorchis viverrini</name>
    <name type="common">Southeast Asian liver fluke</name>
    <dbReference type="NCBI Taxonomy" id="6198"/>
    <lineage>
        <taxon>Eukaryota</taxon>
        <taxon>Metazoa</taxon>
        <taxon>Spiralia</taxon>
        <taxon>Lophotrochozoa</taxon>
        <taxon>Platyhelminthes</taxon>
        <taxon>Trematoda</taxon>
        <taxon>Digenea</taxon>
        <taxon>Opisthorchiida</taxon>
        <taxon>Opisthorchiata</taxon>
        <taxon>Opisthorchiidae</taxon>
        <taxon>Opisthorchis</taxon>
    </lineage>
</organism>
<dbReference type="AlphaFoldDB" id="A0A074ZQ73"/>
<feature type="region of interest" description="Disordered" evidence="1">
    <location>
        <begin position="162"/>
        <end position="194"/>
    </location>
</feature>
<dbReference type="GeneID" id="20318261"/>
<reference evidence="2 3" key="1">
    <citation type="submission" date="2013-11" db="EMBL/GenBank/DDBJ databases">
        <title>Opisthorchis viverrini - life in the bile duct.</title>
        <authorList>
            <person name="Young N.D."/>
            <person name="Nagarajan N."/>
            <person name="Lin S.J."/>
            <person name="Korhonen P.K."/>
            <person name="Jex A.R."/>
            <person name="Hall R.S."/>
            <person name="Safavi-Hemami H."/>
            <person name="Kaewkong W."/>
            <person name="Bertrand D."/>
            <person name="Gao S."/>
            <person name="Seet Q."/>
            <person name="Wongkham S."/>
            <person name="Teh B.T."/>
            <person name="Wongkham C."/>
            <person name="Intapan P.M."/>
            <person name="Maleewong W."/>
            <person name="Yang X."/>
            <person name="Hu M."/>
            <person name="Wang Z."/>
            <person name="Hofmann A."/>
            <person name="Sternberg P.W."/>
            <person name="Tan P."/>
            <person name="Wang J."/>
            <person name="Gasser R.B."/>
        </authorList>
    </citation>
    <scope>NUCLEOTIDE SEQUENCE [LARGE SCALE GENOMIC DNA]</scope>
</reference>
<sequence length="194" mass="21527">MDGRSRQADCLTSPGLLKRLRQFVDKHFNTVSAASEGIAHHLRRYALFRALSSTANPQSCFILTGEDTEGGMFTGHRGVNITFEMLEDVGAGCCANVACKTDVGCMESSVLNAEPTKGKLLVELREGEENQRAWNQFEITQRDDGKRGMWPQTKLRTLVDSNPNRRVIEESPTTELGSFPDKPRQKINPGTQKA</sequence>
<gene>
    <name evidence="2" type="ORF">T265_04075</name>
</gene>
<dbReference type="RefSeq" id="XP_009166985.1">
    <property type="nucleotide sequence ID" value="XM_009168721.1"/>
</dbReference>
<accession>A0A074ZQ73</accession>
<name>A0A074ZQ73_OPIVI</name>